<dbReference type="AlphaFoldDB" id="A0A7S2SEL1"/>
<sequence length="273" mass="30647">MGSSYLKGSKSKSKVEEADKFTANVDDDEVARELPEMENAVDSTGELINQQPMYDKMLNSDVSMQLNDMMLTGKVARRSLGPDGKTTGSYDNNPIINSVVYDVDFPYGSSREYSANAIAENMISQADDYGFQTRIMDAIVDSKVDIAVACTKSATFASRKGGHKRIRCTTKGWKLLVKWKNGQSTWVPLKDLKESNPVETAEFAMAKGIADEATFTWWVSYTLKKRYVIICKVQARFRKTTHKYGVELPSSIESAKRLDRMNNNHIWCDALSK</sequence>
<evidence type="ECO:0008006" key="3">
    <source>
        <dbReference type="Google" id="ProtNLM"/>
    </source>
</evidence>
<gene>
    <name evidence="2" type="ORF">EANT1437_LOCUS14403</name>
</gene>
<proteinExistence type="predicted"/>
<organism evidence="2">
    <name type="scientific">Eucampia antarctica</name>
    <dbReference type="NCBI Taxonomy" id="49252"/>
    <lineage>
        <taxon>Eukaryota</taxon>
        <taxon>Sar</taxon>
        <taxon>Stramenopiles</taxon>
        <taxon>Ochrophyta</taxon>
        <taxon>Bacillariophyta</taxon>
        <taxon>Mediophyceae</taxon>
        <taxon>Biddulphiophycidae</taxon>
        <taxon>Hemiaulales</taxon>
        <taxon>Hemiaulaceae</taxon>
        <taxon>Eucampia</taxon>
    </lineage>
</organism>
<reference evidence="2" key="1">
    <citation type="submission" date="2021-01" db="EMBL/GenBank/DDBJ databases">
        <authorList>
            <person name="Corre E."/>
            <person name="Pelletier E."/>
            <person name="Niang G."/>
            <person name="Scheremetjew M."/>
            <person name="Finn R."/>
            <person name="Kale V."/>
            <person name="Holt S."/>
            <person name="Cochrane G."/>
            <person name="Meng A."/>
            <person name="Brown T."/>
            <person name="Cohen L."/>
        </authorList>
    </citation>
    <scope>NUCLEOTIDE SEQUENCE</scope>
    <source>
        <strain evidence="2">CCMP1452</strain>
    </source>
</reference>
<protein>
    <recommendedName>
        <fullName evidence="3">Chromo domain-containing protein</fullName>
    </recommendedName>
</protein>
<accession>A0A7S2SEL1</accession>
<dbReference type="EMBL" id="HBHI01028108">
    <property type="protein sequence ID" value="CAD9697804.1"/>
    <property type="molecule type" value="Transcribed_RNA"/>
</dbReference>
<feature type="region of interest" description="Disordered" evidence="1">
    <location>
        <begin position="1"/>
        <end position="28"/>
    </location>
</feature>
<evidence type="ECO:0000256" key="1">
    <source>
        <dbReference type="SAM" id="MobiDB-lite"/>
    </source>
</evidence>
<name>A0A7S2SEL1_9STRA</name>
<evidence type="ECO:0000313" key="2">
    <source>
        <dbReference type="EMBL" id="CAD9697804.1"/>
    </source>
</evidence>